<keyword evidence="2" id="KW-1185">Reference proteome</keyword>
<evidence type="ECO:0000313" key="1">
    <source>
        <dbReference type="EMBL" id="KHJ97894.1"/>
    </source>
</evidence>
<organism evidence="1 2">
    <name type="scientific">Oesophagostomum dentatum</name>
    <name type="common">Nodular worm</name>
    <dbReference type="NCBI Taxonomy" id="61180"/>
    <lineage>
        <taxon>Eukaryota</taxon>
        <taxon>Metazoa</taxon>
        <taxon>Ecdysozoa</taxon>
        <taxon>Nematoda</taxon>
        <taxon>Chromadorea</taxon>
        <taxon>Rhabditida</taxon>
        <taxon>Rhabditina</taxon>
        <taxon>Rhabditomorpha</taxon>
        <taxon>Strongyloidea</taxon>
        <taxon>Strongylidae</taxon>
        <taxon>Oesophagostomum</taxon>
    </lineage>
</organism>
<dbReference type="EMBL" id="KN549383">
    <property type="protein sequence ID" value="KHJ97894.1"/>
    <property type="molecule type" value="Genomic_DNA"/>
</dbReference>
<accession>A0A0B1TKU9</accession>
<dbReference type="Proteomes" id="UP000053660">
    <property type="component" value="Unassembled WGS sequence"/>
</dbReference>
<proteinExistence type="predicted"/>
<dbReference type="AlphaFoldDB" id="A0A0B1TKU9"/>
<name>A0A0B1TKU9_OESDE</name>
<protein>
    <submittedName>
        <fullName evidence="1">Uncharacterized protein</fullName>
    </submittedName>
</protein>
<evidence type="ECO:0000313" key="2">
    <source>
        <dbReference type="Proteomes" id="UP000053660"/>
    </source>
</evidence>
<reference evidence="1 2" key="1">
    <citation type="submission" date="2014-03" db="EMBL/GenBank/DDBJ databases">
        <title>Draft genome of the hookworm Oesophagostomum dentatum.</title>
        <authorList>
            <person name="Mitreva M."/>
        </authorList>
    </citation>
    <scope>NUCLEOTIDE SEQUENCE [LARGE SCALE GENOMIC DNA]</scope>
    <source>
        <strain evidence="1 2">OD-Hann</strain>
    </source>
</reference>
<sequence>MEKVHRKLYGLPDVETDWGIESICHRYVDNETFIFKEFSAHGYKTIPSCVGKGTVFVTEQYIQQI</sequence>
<dbReference type="OrthoDB" id="5782315at2759"/>
<gene>
    <name evidence="1" type="ORF">OESDEN_02120</name>
</gene>